<dbReference type="PROSITE" id="PS51257">
    <property type="entry name" value="PROKAR_LIPOPROTEIN"/>
    <property type="match status" value="1"/>
</dbReference>
<dbReference type="AlphaFoldDB" id="A0A135ICC6"/>
<feature type="chain" id="PRO_5007465881" description="LPP20 lipoprotein" evidence="1">
    <location>
        <begin position="22"/>
        <end position="200"/>
    </location>
</feature>
<evidence type="ECO:0000313" key="2">
    <source>
        <dbReference type="EMBL" id="KXF83038.1"/>
    </source>
</evidence>
<sequence length="200" mass="21131">MVKKSLIAASLAMLLSACSNNATVEQSQNFAACTFPDSPQDDAPGWVCDVMPSDIGIAATGYAKKSAGGMNIMRKIAASEARVALASSFQTDVNNMFKQAVEGAVSTSSLEGSSESVMESFESVTKTVVSRSLTDSRVLVSQVSPAGGLYVLIGMDVEAYKANKNAVIDAATEDAKLWNQFNNEKAAEDLKNTLESLKQL</sequence>
<proteinExistence type="predicted"/>
<keyword evidence="1" id="KW-0732">Signal</keyword>
<dbReference type="OrthoDB" id="12517at2"/>
<evidence type="ECO:0000256" key="1">
    <source>
        <dbReference type="SAM" id="SignalP"/>
    </source>
</evidence>
<evidence type="ECO:0000313" key="3">
    <source>
        <dbReference type="Proteomes" id="UP000070529"/>
    </source>
</evidence>
<dbReference type="STRING" id="294935.ATN88_04715"/>
<dbReference type="EMBL" id="LNTY01000006">
    <property type="protein sequence ID" value="KXF83038.1"/>
    <property type="molecule type" value="Genomic_DNA"/>
</dbReference>
<dbReference type="Proteomes" id="UP000070529">
    <property type="component" value="Unassembled WGS sequence"/>
</dbReference>
<dbReference type="RefSeq" id="WP_067410461.1">
    <property type="nucleotide sequence ID" value="NZ_LNTY01000006.1"/>
</dbReference>
<gene>
    <name evidence="2" type="ORF">ATN88_04715</name>
</gene>
<feature type="signal peptide" evidence="1">
    <location>
        <begin position="1"/>
        <end position="21"/>
    </location>
</feature>
<evidence type="ECO:0008006" key="4">
    <source>
        <dbReference type="Google" id="ProtNLM"/>
    </source>
</evidence>
<organism evidence="2 3">
    <name type="scientific">Enterovibrio coralii</name>
    <dbReference type="NCBI Taxonomy" id="294935"/>
    <lineage>
        <taxon>Bacteria</taxon>
        <taxon>Pseudomonadati</taxon>
        <taxon>Pseudomonadota</taxon>
        <taxon>Gammaproteobacteria</taxon>
        <taxon>Vibrionales</taxon>
        <taxon>Vibrionaceae</taxon>
        <taxon>Enterovibrio</taxon>
    </lineage>
</organism>
<keyword evidence="3" id="KW-1185">Reference proteome</keyword>
<name>A0A135ICC6_9GAMM</name>
<accession>A0A135ICC6</accession>
<comment type="caution">
    <text evidence="2">The sequence shown here is derived from an EMBL/GenBank/DDBJ whole genome shotgun (WGS) entry which is preliminary data.</text>
</comment>
<reference evidence="2 3" key="1">
    <citation type="submission" date="2015-11" db="EMBL/GenBank/DDBJ databases">
        <title>Genomic Taxonomy of the Vibrionaceae.</title>
        <authorList>
            <person name="Gomez-Gil B."/>
            <person name="Enciso-Ibarra J."/>
        </authorList>
    </citation>
    <scope>NUCLEOTIDE SEQUENCE [LARGE SCALE GENOMIC DNA]</scope>
    <source>
        <strain evidence="2 3">CAIM 912</strain>
    </source>
</reference>
<protein>
    <recommendedName>
        <fullName evidence="4">LPP20 lipoprotein</fullName>
    </recommendedName>
</protein>